<reference evidence="1" key="1">
    <citation type="submission" date="2023-10" db="EMBL/GenBank/DDBJ databases">
        <authorList>
            <person name="Chen Y."/>
            <person name="Shah S."/>
            <person name="Dougan E. K."/>
            <person name="Thang M."/>
            <person name="Chan C."/>
        </authorList>
    </citation>
    <scope>NUCLEOTIDE SEQUENCE [LARGE SCALE GENOMIC DNA]</scope>
</reference>
<keyword evidence="2" id="KW-1185">Reference proteome</keyword>
<name>A0ABN9RPJ9_9DINO</name>
<dbReference type="EMBL" id="CAUYUJ010007487">
    <property type="protein sequence ID" value="CAK0820933.1"/>
    <property type="molecule type" value="Genomic_DNA"/>
</dbReference>
<evidence type="ECO:0000313" key="2">
    <source>
        <dbReference type="Proteomes" id="UP001189429"/>
    </source>
</evidence>
<organism evidence="1 2">
    <name type="scientific">Prorocentrum cordatum</name>
    <dbReference type="NCBI Taxonomy" id="2364126"/>
    <lineage>
        <taxon>Eukaryota</taxon>
        <taxon>Sar</taxon>
        <taxon>Alveolata</taxon>
        <taxon>Dinophyceae</taxon>
        <taxon>Prorocentrales</taxon>
        <taxon>Prorocentraceae</taxon>
        <taxon>Prorocentrum</taxon>
    </lineage>
</organism>
<gene>
    <name evidence="1" type="ORF">PCOR1329_LOCUS22409</name>
</gene>
<proteinExistence type="predicted"/>
<evidence type="ECO:0000313" key="1">
    <source>
        <dbReference type="EMBL" id="CAK0820933.1"/>
    </source>
</evidence>
<protein>
    <recommendedName>
        <fullName evidence="3">Inorganic diphosphatase</fullName>
    </recommendedName>
</protein>
<sequence>IIRPPRPLPLILLSCSSSPSSCWLEGLLHCRCSFHLVLRNEREQCVTRPRRVLWCERLQTIARLQIAVCHICLHIMLTGDIAHYPRWRIVVKVLGAMMVKMSPNQEATLKVLAFDPWYKAPGKLLVVKPSGKDMSDIVIPREIVDEKGRLHSCGGLGLSLRKSIEHTVDGHLRAGEHGTKVASDTDVARPRYLLSGSIYPYDPEYDELWASPGRMCQWPAMYSWSPRLPQGLGWASLTQAIDLADAPDVFGYIYFFEVSNPQYYDTDRIVKVGQTAVNCPQITPENEGKVFARYGYRDAYQFGNIKTDGSEPDAYIFKGKALAEAQVKLVHTYRIMKPELPSATPS</sequence>
<evidence type="ECO:0008006" key="3">
    <source>
        <dbReference type="Google" id="ProtNLM"/>
    </source>
</evidence>
<comment type="caution">
    <text evidence="1">The sequence shown here is derived from an EMBL/GenBank/DDBJ whole genome shotgun (WGS) entry which is preliminary data.</text>
</comment>
<feature type="non-terminal residue" evidence="1">
    <location>
        <position position="1"/>
    </location>
</feature>
<accession>A0ABN9RPJ9</accession>
<dbReference type="Proteomes" id="UP001189429">
    <property type="component" value="Unassembled WGS sequence"/>
</dbReference>